<evidence type="ECO:0000313" key="2">
    <source>
        <dbReference type="EMBL" id="KXJ93865.1"/>
    </source>
</evidence>
<dbReference type="Proteomes" id="UP000070501">
    <property type="component" value="Unassembled WGS sequence"/>
</dbReference>
<dbReference type="PANTHER" id="PTHR43036:SF2">
    <property type="entry name" value="OS04G0481300 PROTEIN"/>
    <property type="match status" value="1"/>
</dbReference>
<reference evidence="3" key="1">
    <citation type="submission" date="2016-02" db="EMBL/GenBank/DDBJ databases">
        <title>Draft genome sequence of Microdochium bolleyi, a fungal endophyte of beachgrass.</title>
        <authorList>
            <consortium name="DOE Joint Genome Institute"/>
            <person name="David A.S."/>
            <person name="May G."/>
            <person name="Haridas S."/>
            <person name="Lim J."/>
            <person name="Wang M."/>
            <person name="Labutti K."/>
            <person name="Lipzen A."/>
            <person name="Barry K."/>
            <person name="Grigoriev I.V."/>
        </authorList>
    </citation>
    <scope>NUCLEOTIDE SEQUENCE [LARGE SCALE GENOMIC DNA]</scope>
    <source>
        <strain evidence="3">J235TASD1</strain>
    </source>
</reference>
<proteinExistence type="predicted"/>
<gene>
    <name evidence="2" type="ORF">Micbo1qcDRAFT_201809</name>
</gene>
<dbReference type="EMBL" id="KQ964247">
    <property type="protein sequence ID" value="KXJ93865.1"/>
    <property type="molecule type" value="Genomic_DNA"/>
</dbReference>
<protein>
    <recommendedName>
        <fullName evidence="4">S-adenosyl-L-methionine-dependent methyltransferase</fullName>
    </recommendedName>
</protein>
<keyword evidence="3" id="KW-1185">Reference proteome</keyword>
<name>A0A136J9P1_9PEZI</name>
<evidence type="ECO:0000256" key="1">
    <source>
        <dbReference type="SAM" id="MobiDB-lite"/>
    </source>
</evidence>
<organism evidence="2 3">
    <name type="scientific">Microdochium bolleyi</name>
    <dbReference type="NCBI Taxonomy" id="196109"/>
    <lineage>
        <taxon>Eukaryota</taxon>
        <taxon>Fungi</taxon>
        <taxon>Dikarya</taxon>
        <taxon>Ascomycota</taxon>
        <taxon>Pezizomycotina</taxon>
        <taxon>Sordariomycetes</taxon>
        <taxon>Xylariomycetidae</taxon>
        <taxon>Xylariales</taxon>
        <taxon>Microdochiaceae</taxon>
        <taxon>Microdochium</taxon>
    </lineage>
</organism>
<feature type="region of interest" description="Disordered" evidence="1">
    <location>
        <begin position="229"/>
        <end position="251"/>
    </location>
</feature>
<sequence length="313" mass="34354">MSNHHAPWPVRPYEPRNQTWPYSDADFARHDPTVDTRFYNEARLVTHIDDTAIATLGQYYDAVLPREGRLLDFCSSWISHYPKAITEAALTGDLHVIGMGMNGEELAANPVLRADSRLTTDLNVDPDVHKALIEAKAVGSEDPDKLAASTCVVSIDYLTKPREVLESLRAATAPGGMVHLVISNRCFPTKVVGRWLRVSEEERLQMVGDYLHFSGWRNIEIVELSNGRVEDNSSGGGSNNDNNNGNASQGLASLMSNQQPTQQHKATAMPPPKPAIPGLTAIMLIVAMLLLPQLQILVAADGPGWLNEECQKN</sequence>
<dbReference type="PANTHER" id="PTHR43036">
    <property type="entry name" value="OSJNBB0011N17.9 PROTEIN"/>
    <property type="match status" value="1"/>
</dbReference>
<evidence type="ECO:0008006" key="4">
    <source>
        <dbReference type="Google" id="ProtNLM"/>
    </source>
</evidence>
<evidence type="ECO:0000313" key="3">
    <source>
        <dbReference type="Proteomes" id="UP000070501"/>
    </source>
</evidence>
<dbReference type="OrthoDB" id="2013972at2759"/>
<dbReference type="AlphaFoldDB" id="A0A136J9P1"/>
<dbReference type="InParanoid" id="A0A136J9P1"/>
<accession>A0A136J9P1</accession>